<reference evidence="2" key="1">
    <citation type="journal article" date="2014" name="Nat. Genet.">
        <title>Genome of the human hookworm Necator americanus.</title>
        <authorList>
            <person name="Tang Y.T."/>
            <person name="Gao X."/>
            <person name="Rosa B.A."/>
            <person name="Abubucker S."/>
            <person name="Hallsworth-Pepin K."/>
            <person name="Martin J."/>
            <person name="Tyagi R."/>
            <person name="Heizer E."/>
            <person name="Zhang X."/>
            <person name="Bhonagiri-Palsikar V."/>
            <person name="Minx P."/>
            <person name="Warren W.C."/>
            <person name="Wang Q."/>
            <person name="Zhan B."/>
            <person name="Hotez P.J."/>
            <person name="Sternberg P.W."/>
            <person name="Dougall A."/>
            <person name="Gaze S.T."/>
            <person name="Mulvenna J."/>
            <person name="Sotillo J."/>
            <person name="Ranganathan S."/>
            <person name="Rabelo E.M."/>
            <person name="Wilson R.K."/>
            <person name="Felgner P.L."/>
            <person name="Bethony J."/>
            <person name="Hawdon J.M."/>
            <person name="Gasser R.B."/>
            <person name="Loukas A."/>
            <person name="Mitreva M."/>
        </authorList>
    </citation>
    <scope>NUCLEOTIDE SEQUENCE [LARGE SCALE GENOMIC DNA]</scope>
</reference>
<dbReference type="InterPro" id="IPR036691">
    <property type="entry name" value="Endo/exonu/phosph_ase_sf"/>
</dbReference>
<accession>W2TR66</accession>
<name>W2TR66_NECAM</name>
<proteinExistence type="predicted"/>
<protein>
    <submittedName>
        <fullName evidence="1">Uncharacterized protein</fullName>
    </submittedName>
</protein>
<evidence type="ECO:0000313" key="2">
    <source>
        <dbReference type="Proteomes" id="UP000053676"/>
    </source>
</evidence>
<dbReference type="KEGG" id="nai:NECAME_06946"/>
<keyword evidence="2" id="KW-1185">Reference proteome</keyword>
<dbReference type="Proteomes" id="UP000053676">
    <property type="component" value="Unassembled WGS sequence"/>
</dbReference>
<organism evidence="1 2">
    <name type="scientific">Necator americanus</name>
    <name type="common">Human hookworm</name>
    <dbReference type="NCBI Taxonomy" id="51031"/>
    <lineage>
        <taxon>Eukaryota</taxon>
        <taxon>Metazoa</taxon>
        <taxon>Ecdysozoa</taxon>
        <taxon>Nematoda</taxon>
        <taxon>Chromadorea</taxon>
        <taxon>Rhabditida</taxon>
        <taxon>Rhabditina</taxon>
        <taxon>Rhabditomorpha</taxon>
        <taxon>Strongyloidea</taxon>
        <taxon>Ancylostomatidae</taxon>
        <taxon>Bunostominae</taxon>
        <taxon>Necator</taxon>
    </lineage>
</organism>
<dbReference type="AlphaFoldDB" id="W2TR66"/>
<sequence>MMMRRHPLNVVYDTGEQLFLGTCDNGGVGGVGFLVKPNMVIIVDSFKQLTSRIGRLRMKRCGSTPVLIIFIAYAPTSSYEEEEVKAFYMDLDTFYREDRTFWKVIAGDFDAKIGPRRTPKNLHIRTHSF</sequence>
<dbReference type="EMBL" id="KI657975">
    <property type="protein sequence ID" value="ETN84258.1"/>
    <property type="molecule type" value="Genomic_DNA"/>
</dbReference>
<dbReference type="Gene3D" id="3.60.10.10">
    <property type="entry name" value="Endonuclease/exonuclease/phosphatase"/>
    <property type="match status" value="1"/>
</dbReference>
<gene>
    <name evidence="1" type="ORF">NECAME_06946</name>
</gene>
<evidence type="ECO:0000313" key="1">
    <source>
        <dbReference type="EMBL" id="ETN84258.1"/>
    </source>
</evidence>